<sequence>MKKTVSSIVMVISFFTIQAYAQVGIDTASPASTLDVNAKNATGATTNVDGMLVPRVDRQRAQIMTGIPTSTLIYINNATTGLQSGAAVNIDDVGYYYYNGTAWVKMHNPNNSIFSNVNIYNSDGSLTGNRIVTQAANTLAFTATATNAFSVDGSTLSVDAANDRLGIGTAAPTRKLHVEGGQFLNAAVAYALSRDALDINIGQDGFGYGNRTDNFGINMKSSSSVFPGTISRINFGDVSTGTAVGSRYLSFSVGITPNELMYLTDLNAGRVGIGNTAPAAKLDIVGTTFGMKNSVGSGSWDNIWFNVTPSIPSINVSGAESGLQFNVGANSVGTYGDGQTLTTVATMLSNGNMGVGTTTPAAKLHVEGAEVRLSNAASLWGLDPEGTSPTSQFSIIDRTNSVRRLILQENGNAYMGGALGTGGANATISAVGGSVGIGNNTAPTNTLDVNGTTRVRTITAVAGTTVVTPVYSDANGVLVKTSPSATYGGTSSSSVNLASGATGALISGLVDGGIYKILVTTADACGDNAIAEYYITSVSANSYFSINGLGGLLASGTTNKSPAFAQTSRNVIATTWTGKVGCSGGDNSTSLNYTLTVPAAGSINITNNGNITKGYSVVATRIN</sequence>
<keyword evidence="1" id="KW-0732">Signal</keyword>
<dbReference type="OrthoDB" id="1488700at2"/>
<dbReference type="RefSeq" id="WP_072406787.1">
    <property type="nucleotide sequence ID" value="NZ_FPKW01000001.1"/>
</dbReference>
<keyword evidence="3" id="KW-1185">Reference proteome</keyword>
<organism evidence="2 3">
    <name type="scientific">Chryseobacterium limigenitum</name>
    <dbReference type="NCBI Taxonomy" id="1612149"/>
    <lineage>
        <taxon>Bacteria</taxon>
        <taxon>Pseudomonadati</taxon>
        <taxon>Bacteroidota</taxon>
        <taxon>Flavobacteriia</taxon>
        <taxon>Flavobacteriales</taxon>
        <taxon>Weeksellaceae</taxon>
        <taxon>Chryseobacterium group</taxon>
        <taxon>Chryseobacterium</taxon>
    </lineage>
</organism>
<feature type="chain" id="PRO_5012159482" evidence="1">
    <location>
        <begin position="22"/>
        <end position="623"/>
    </location>
</feature>
<dbReference type="STRING" id="1612149.SAMN05216324_101466"/>
<dbReference type="Proteomes" id="UP000182034">
    <property type="component" value="Unassembled WGS sequence"/>
</dbReference>
<evidence type="ECO:0000313" key="3">
    <source>
        <dbReference type="Proteomes" id="UP000182034"/>
    </source>
</evidence>
<protein>
    <submittedName>
        <fullName evidence="2">Uncharacterized protein</fullName>
    </submittedName>
</protein>
<evidence type="ECO:0000313" key="2">
    <source>
        <dbReference type="EMBL" id="SFZ90678.1"/>
    </source>
</evidence>
<evidence type="ECO:0000256" key="1">
    <source>
        <dbReference type="SAM" id="SignalP"/>
    </source>
</evidence>
<feature type="signal peptide" evidence="1">
    <location>
        <begin position="1"/>
        <end position="21"/>
    </location>
</feature>
<dbReference type="EMBL" id="FPKW01000001">
    <property type="protein sequence ID" value="SFZ90678.1"/>
    <property type="molecule type" value="Genomic_DNA"/>
</dbReference>
<reference evidence="3" key="1">
    <citation type="submission" date="2016-10" db="EMBL/GenBank/DDBJ databases">
        <authorList>
            <person name="Varghese N."/>
            <person name="Submissions S."/>
        </authorList>
    </citation>
    <scope>NUCLEOTIDE SEQUENCE [LARGE SCALE GENOMIC DNA]</scope>
    <source>
        <strain evidence="3">SUR2</strain>
    </source>
</reference>
<name>A0A1K2IEK8_9FLAO</name>
<proteinExistence type="predicted"/>
<gene>
    <name evidence="2" type="ORF">SAMN05216324_101466</name>
</gene>
<accession>A0A1K2IEK8</accession>
<dbReference type="AlphaFoldDB" id="A0A1K2IEK8"/>